<dbReference type="EMBL" id="CAJVQC010092376">
    <property type="protein sequence ID" value="CAG8826551.1"/>
    <property type="molecule type" value="Genomic_DNA"/>
</dbReference>
<organism evidence="1 2">
    <name type="scientific">Racocetra persica</name>
    <dbReference type="NCBI Taxonomy" id="160502"/>
    <lineage>
        <taxon>Eukaryota</taxon>
        <taxon>Fungi</taxon>
        <taxon>Fungi incertae sedis</taxon>
        <taxon>Mucoromycota</taxon>
        <taxon>Glomeromycotina</taxon>
        <taxon>Glomeromycetes</taxon>
        <taxon>Diversisporales</taxon>
        <taxon>Gigasporaceae</taxon>
        <taxon>Racocetra</taxon>
    </lineage>
</organism>
<name>A0ACA9S4Y4_9GLOM</name>
<feature type="non-terminal residue" evidence="1">
    <location>
        <position position="1"/>
    </location>
</feature>
<evidence type="ECO:0000313" key="2">
    <source>
        <dbReference type="Proteomes" id="UP000789920"/>
    </source>
</evidence>
<dbReference type="Proteomes" id="UP000789920">
    <property type="component" value="Unassembled WGS sequence"/>
</dbReference>
<gene>
    <name evidence="1" type="ORF">RPERSI_LOCUS26763</name>
</gene>
<sequence length="261" mass="30276">DVNDNTLSLPDICFQCERPYTSGKWCRSCESYLFEANFPNWSTRNVELNKLIRQSQLNSSNDQNFLKWFPFPQFKHLKDLGSGGFSSMYSARWSNDILDGTLQQWVTNMEIQIILDYVKSHNVHLSEDDWDTVLSEFMKKMRMIFEARKTLKCKPVTDNDTDSVKSSRFSSKISSRVNSLKMKRKDSIARIKGLFRSLKKNDSSTSLRSTRTPSSDSIYATSKKIKHVPETISSLKKRQYQTVALKRLHNSSNISSKFIHE</sequence>
<accession>A0ACA9S4Y4</accession>
<keyword evidence="2" id="KW-1185">Reference proteome</keyword>
<proteinExistence type="predicted"/>
<feature type="non-terminal residue" evidence="1">
    <location>
        <position position="261"/>
    </location>
</feature>
<protein>
    <submittedName>
        <fullName evidence="1">12204_t:CDS:1</fullName>
    </submittedName>
</protein>
<reference evidence="1" key="1">
    <citation type="submission" date="2021-06" db="EMBL/GenBank/DDBJ databases">
        <authorList>
            <person name="Kallberg Y."/>
            <person name="Tangrot J."/>
            <person name="Rosling A."/>
        </authorList>
    </citation>
    <scope>NUCLEOTIDE SEQUENCE</scope>
    <source>
        <strain evidence="1">MA461A</strain>
    </source>
</reference>
<comment type="caution">
    <text evidence="1">The sequence shown here is derived from an EMBL/GenBank/DDBJ whole genome shotgun (WGS) entry which is preliminary data.</text>
</comment>
<evidence type="ECO:0000313" key="1">
    <source>
        <dbReference type="EMBL" id="CAG8826551.1"/>
    </source>
</evidence>